<reference evidence="3" key="1">
    <citation type="submission" date="2016-05" db="EMBL/GenBank/DDBJ databases">
        <title>Comparative genomics of biotechnologically important yeasts.</title>
        <authorList>
            <consortium name="DOE Joint Genome Institute"/>
            <person name="Riley R."/>
            <person name="Haridas S."/>
            <person name="Wolfe K.H."/>
            <person name="Lopes M.R."/>
            <person name="Hittinger C.T."/>
            <person name="Goker M."/>
            <person name="Salamov A."/>
            <person name="Wisecaver J."/>
            <person name="Long T.M."/>
            <person name="Aerts A.L."/>
            <person name="Barry K."/>
            <person name="Choi C."/>
            <person name="Clum A."/>
            <person name="Coughlan A.Y."/>
            <person name="Deshpande S."/>
            <person name="Douglass A.P."/>
            <person name="Hanson S.J."/>
            <person name="Klenk H.-P."/>
            <person name="Labutti K."/>
            <person name="Lapidus A."/>
            <person name="Lindquist E."/>
            <person name="Lipzen A."/>
            <person name="Meier-Kolthoff J.P."/>
            <person name="Ohm R.A."/>
            <person name="Otillar R.P."/>
            <person name="Pangilinan J."/>
            <person name="Peng Y."/>
            <person name="Rokas A."/>
            <person name="Rosa C.A."/>
            <person name="Scheuner C."/>
            <person name="Sibirny A.A."/>
            <person name="Slot J.C."/>
            <person name="Stielow J.B."/>
            <person name="Sun H."/>
            <person name="Kurtzman C.P."/>
            <person name="Blackwell M."/>
            <person name="Grigoriev I.V."/>
            <person name="Jeffries T.W."/>
        </authorList>
    </citation>
    <scope>NUCLEOTIDE SEQUENCE [LARGE SCALE GENOMIC DNA]</scope>
    <source>
        <strain evidence="3">DSM 1968</strain>
    </source>
</reference>
<dbReference type="Gene3D" id="3.10.20.90">
    <property type="entry name" value="Phosphatidylinositol 3-kinase Catalytic Subunit, Chain A, domain 1"/>
    <property type="match status" value="1"/>
</dbReference>
<evidence type="ECO:0000313" key="2">
    <source>
        <dbReference type="EMBL" id="ODV62870.1"/>
    </source>
</evidence>
<dbReference type="SUPFAM" id="SSF54236">
    <property type="entry name" value="Ubiquitin-like"/>
    <property type="match status" value="1"/>
</dbReference>
<keyword evidence="3" id="KW-1185">Reference proteome</keyword>
<dbReference type="AlphaFoldDB" id="A0A1D2VMP1"/>
<feature type="non-terminal residue" evidence="2">
    <location>
        <position position="67"/>
    </location>
</feature>
<proteinExistence type="predicted"/>
<sequence length="67" mass="7622">TSKLFFKVSPTIKLKKIIQTFAKKMDVDSKSYVYFFDGERIHESNTPLQLEIQDGDSIEAKLTTHGG</sequence>
<dbReference type="OrthoDB" id="442921at2759"/>
<dbReference type="PROSITE" id="PS50053">
    <property type="entry name" value="UBIQUITIN_2"/>
    <property type="match status" value="1"/>
</dbReference>
<feature type="domain" description="Ubiquitin-like" evidence="1">
    <location>
        <begin position="1"/>
        <end position="67"/>
    </location>
</feature>
<dbReference type="STRING" id="1344418.A0A1D2VMP1"/>
<gene>
    <name evidence="2" type="ORF">ASCRUDRAFT_28139</name>
</gene>
<dbReference type="Pfam" id="PF11976">
    <property type="entry name" value="Rad60-SLD"/>
    <property type="match status" value="1"/>
</dbReference>
<dbReference type="CDD" id="cd01763">
    <property type="entry name" value="Ubl_SUMO_like"/>
    <property type="match status" value="1"/>
</dbReference>
<dbReference type="InterPro" id="IPR022617">
    <property type="entry name" value="Rad60/SUMO-like_dom"/>
</dbReference>
<dbReference type="RefSeq" id="XP_020049177.1">
    <property type="nucleotide sequence ID" value="XM_020190037.2"/>
</dbReference>
<feature type="non-terminal residue" evidence="2">
    <location>
        <position position="1"/>
    </location>
</feature>
<protein>
    <recommendedName>
        <fullName evidence="1">Ubiquitin-like domain-containing protein</fullName>
    </recommendedName>
</protein>
<dbReference type="InParanoid" id="A0A1D2VMP1"/>
<dbReference type="EMBL" id="KV454476">
    <property type="protein sequence ID" value="ODV62870.1"/>
    <property type="molecule type" value="Genomic_DNA"/>
</dbReference>
<name>A0A1D2VMP1_9ASCO</name>
<dbReference type="GeneID" id="30963673"/>
<accession>A0A1D2VMP1</accession>
<dbReference type="Proteomes" id="UP000095038">
    <property type="component" value="Unassembled WGS sequence"/>
</dbReference>
<evidence type="ECO:0000313" key="3">
    <source>
        <dbReference type="Proteomes" id="UP000095038"/>
    </source>
</evidence>
<organism evidence="2 3">
    <name type="scientific">Ascoidea rubescens DSM 1968</name>
    <dbReference type="NCBI Taxonomy" id="1344418"/>
    <lineage>
        <taxon>Eukaryota</taxon>
        <taxon>Fungi</taxon>
        <taxon>Dikarya</taxon>
        <taxon>Ascomycota</taxon>
        <taxon>Saccharomycotina</taxon>
        <taxon>Saccharomycetes</taxon>
        <taxon>Ascoideaceae</taxon>
        <taxon>Ascoidea</taxon>
    </lineage>
</organism>
<evidence type="ECO:0000259" key="1">
    <source>
        <dbReference type="PROSITE" id="PS50053"/>
    </source>
</evidence>
<dbReference type="PANTHER" id="PTHR10562">
    <property type="entry name" value="SMALL UBIQUITIN-RELATED MODIFIER"/>
    <property type="match status" value="1"/>
</dbReference>
<dbReference type="InterPro" id="IPR029071">
    <property type="entry name" value="Ubiquitin-like_domsf"/>
</dbReference>
<dbReference type="InterPro" id="IPR000626">
    <property type="entry name" value="Ubiquitin-like_dom"/>
</dbReference>